<organism evidence="8 9">
    <name type="scientific">Flammeovirga yaeyamensis</name>
    <dbReference type="NCBI Taxonomy" id="367791"/>
    <lineage>
        <taxon>Bacteria</taxon>
        <taxon>Pseudomonadati</taxon>
        <taxon>Bacteroidota</taxon>
        <taxon>Cytophagia</taxon>
        <taxon>Cytophagales</taxon>
        <taxon>Flammeovirgaceae</taxon>
        <taxon>Flammeovirga</taxon>
    </lineage>
</organism>
<dbReference type="RefSeq" id="WP_169665961.1">
    <property type="nucleotide sequence ID" value="NZ_CP076132.1"/>
</dbReference>
<dbReference type="KEGG" id="fya:KMW28_19315"/>
<evidence type="ECO:0000256" key="7">
    <source>
        <dbReference type="HAMAP-Rule" id="MF_00675"/>
    </source>
</evidence>
<dbReference type="GO" id="GO:0042840">
    <property type="term" value="P:D-glucuronate catabolic process"/>
    <property type="evidence" value="ECO:0007669"/>
    <property type="project" value="TreeGrafter"/>
</dbReference>
<keyword evidence="6 7" id="KW-0413">Isomerase</keyword>
<comment type="similarity">
    <text evidence="3 7">Belongs to the metallo-dependent hydrolases superfamily. Uronate isomerase family.</text>
</comment>
<dbReference type="PANTHER" id="PTHR30068:SF4">
    <property type="entry name" value="URONATE ISOMERASE"/>
    <property type="match status" value="1"/>
</dbReference>
<proteinExistence type="inferred from homology"/>
<name>A0AAX1N5U8_9BACT</name>
<dbReference type="EC" id="5.3.1.12" evidence="4 7"/>
<evidence type="ECO:0000256" key="1">
    <source>
        <dbReference type="ARBA" id="ARBA00001165"/>
    </source>
</evidence>
<dbReference type="InterPro" id="IPR003766">
    <property type="entry name" value="Uronate_isomerase"/>
</dbReference>
<dbReference type="SUPFAM" id="SSF51556">
    <property type="entry name" value="Metallo-dependent hydrolases"/>
    <property type="match status" value="1"/>
</dbReference>
<dbReference type="GO" id="GO:0008880">
    <property type="term" value="F:glucuronate isomerase activity"/>
    <property type="evidence" value="ECO:0007669"/>
    <property type="project" value="UniProtKB-UniRule"/>
</dbReference>
<protein>
    <recommendedName>
        <fullName evidence="5 7">Uronate isomerase</fullName>
        <ecNumber evidence="4 7">5.3.1.12</ecNumber>
    </recommendedName>
    <alternativeName>
        <fullName evidence="7">Glucuronate isomerase</fullName>
    </alternativeName>
    <alternativeName>
        <fullName evidence="7">Uronic isomerase</fullName>
    </alternativeName>
</protein>
<dbReference type="PANTHER" id="PTHR30068">
    <property type="entry name" value="URONATE ISOMERASE"/>
    <property type="match status" value="1"/>
</dbReference>
<dbReference type="Gene3D" id="3.20.20.140">
    <property type="entry name" value="Metal-dependent hydrolases"/>
    <property type="match status" value="1"/>
</dbReference>
<evidence type="ECO:0000256" key="4">
    <source>
        <dbReference type="ARBA" id="ARBA00012546"/>
    </source>
</evidence>
<evidence type="ECO:0000256" key="3">
    <source>
        <dbReference type="ARBA" id="ARBA00008397"/>
    </source>
</evidence>
<gene>
    <name evidence="7 8" type="primary">uxaC</name>
    <name evidence="8" type="ORF">KMW28_19315</name>
</gene>
<accession>A0AAX1N5U8</accession>
<comment type="catalytic activity">
    <reaction evidence="1 7">
        <text>D-glucuronate = D-fructuronate</text>
        <dbReference type="Rhea" id="RHEA:13049"/>
        <dbReference type="ChEBI" id="CHEBI:58720"/>
        <dbReference type="ChEBI" id="CHEBI:59863"/>
        <dbReference type="EC" id="5.3.1.12"/>
    </reaction>
</comment>
<dbReference type="AlphaFoldDB" id="A0AAX1N5U8"/>
<dbReference type="InterPro" id="IPR032466">
    <property type="entry name" value="Metal_Hydrolase"/>
</dbReference>
<dbReference type="EMBL" id="CP076132">
    <property type="protein sequence ID" value="QWG01766.1"/>
    <property type="molecule type" value="Genomic_DNA"/>
</dbReference>
<dbReference type="NCBIfam" id="NF002794">
    <property type="entry name" value="PRK02925.1"/>
    <property type="match status" value="1"/>
</dbReference>
<evidence type="ECO:0000256" key="6">
    <source>
        <dbReference type="ARBA" id="ARBA00023235"/>
    </source>
</evidence>
<keyword evidence="9" id="KW-1185">Reference proteome</keyword>
<dbReference type="GO" id="GO:0019698">
    <property type="term" value="P:D-galacturonate catabolic process"/>
    <property type="evidence" value="ECO:0007669"/>
    <property type="project" value="TreeGrafter"/>
</dbReference>
<dbReference type="Proteomes" id="UP000678679">
    <property type="component" value="Chromosome 1"/>
</dbReference>
<dbReference type="Pfam" id="PF02614">
    <property type="entry name" value="UxaC"/>
    <property type="match status" value="1"/>
</dbReference>
<reference evidence="8 9" key="1">
    <citation type="submission" date="2021-05" db="EMBL/GenBank/DDBJ databases">
        <title>Comparative genomic studies on the polysaccharide-degrading batcterial strains of the Flammeovirga genus.</title>
        <authorList>
            <person name="Zewei F."/>
            <person name="Zheng Z."/>
            <person name="Yu L."/>
            <person name="Ruyue G."/>
            <person name="Yanhong M."/>
            <person name="Yuanyuan C."/>
            <person name="Jingyan G."/>
            <person name="Wenjun H."/>
        </authorList>
    </citation>
    <scope>NUCLEOTIDE SEQUENCE [LARGE SCALE GENOMIC DNA]</scope>
    <source>
        <strain evidence="8 9">NBRC:100898</strain>
    </source>
</reference>
<comment type="pathway">
    <text evidence="2 7">Carbohydrate metabolism; pentose and glucuronate interconversion.</text>
</comment>
<sequence>MFIHEDFLLENENASRLYHEFASNQPIIDFHCHLSPKDIADNRKFNNLTEAWLEGDHYKWRAMRTAGIEEKYITGNESANDKFIKWAETVPQTLRNPLFHWTHLELKRYFDIDTFLDQNSAQDIYQSTSETLSNNPEFSTRNLMKKMGVKIVCTTDDPIDSLTYHRINNLSNSDTKIFPTWRPDRAIYIEKGKDFVDYIYRLGKSAEININSFDALKEALSKRMDHFELHGCVISDHGFKSLPLGKVNDILADKVLKRALNGNTISDTDLANYQSTLIDFLGKEYSKRDWVMQLHLGVIRNNSKRQFNILGADTGFDSMSDAPQADAIVQFFSHLDENDELPKTIVYNLNPADNYMVGTMIGNFQDGSIAGKIQMGSGWWFLDQKEGMEMQLNALSNLGLLSKFVGMLTDSRSFLSFPRHEYFRRTLCNLLGKEMDLGILPNDINWIGKMVQDICYNNIKSYAFKNEKATIISQLV</sequence>
<dbReference type="Gene3D" id="1.10.2020.10">
    <property type="entry name" value="uronate isomerase, domain 2, chain A"/>
    <property type="match status" value="1"/>
</dbReference>
<evidence type="ECO:0000256" key="5">
    <source>
        <dbReference type="ARBA" id="ARBA00020555"/>
    </source>
</evidence>
<dbReference type="HAMAP" id="MF_00675">
    <property type="entry name" value="UxaC"/>
    <property type="match status" value="1"/>
</dbReference>
<comment type="catalytic activity">
    <reaction evidence="7">
        <text>aldehydo-D-galacturonate = keto-D-tagaturonate</text>
        <dbReference type="Rhea" id="RHEA:27702"/>
        <dbReference type="ChEBI" id="CHEBI:12952"/>
        <dbReference type="ChEBI" id="CHEBI:17886"/>
    </reaction>
</comment>
<evidence type="ECO:0000256" key="2">
    <source>
        <dbReference type="ARBA" id="ARBA00004892"/>
    </source>
</evidence>
<evidence type="ECO:0000313" key="8">
    <source>
        <dbReference type="EMBL" id="QWG01766.1"/>
    </source>
</evidence>
<evidence type="ECO:0000313" key="9">
    <source>
        <dbReference type="Proteomes" id="UP000678679"/>
    </source>
</evidence>